<accession>A0A829YFQ3</accession>
<evidence type="ECO:0000313" key="2">
    <source>
        <dbReference type="EMBL" id="GFE81668.1"/>
    </source>
</evidence>
<dbReference type="AlphaFoldDB" id="A0A829YFQ3"/>
<dbReference type="EMBL" id="BLJN01000003">
    <property type="protein sequence ID" value="GFE81668.1"/>
    <property type="molecule type" value="Genomic_DNA"/>
</dbReference>
<sequence>MDRRWRHLFAFVWVFAALALNNARADSADAVKAVEGLWAYTTLLASGTGQVMPLTGVILYKDGLFAQQSIFDGEPFDAQGAMAHAGPFSAGPRGVHMTAEQTISITPGKDPALKFRRDTQHDISVDRDGDTMTIVFGSGTVQKFKRIGPAQGDIYKLQDGLLALVDDHFVLVAGDERAVVTGFGKFQRKGSAYDLQVIRWSEATPTKAAHRRDASLKATFDGKTFALADGRAFQVVARK</sequence>
<proteinExistence type="predicted"/>
<reference evidence="3" key="1">
    <citation type="submission" date="2020-01" db="EMBL/GenBank/DDBJ databases">
        <title>'Steroidobacter agaridevorans' sp. nov., agar-degrading bacteria isolated from rhizosphere soils.</title>
        <authorList>
            <person name="Ikenaga M."/>
            <person name="Kataoka M."/>
            <person name="Murouchi A."/>
            <person name="Katsuragi S."/>
            <person name="Sakai M."/>
        </authorList>
    </citation>
    <scope>NUCLEOTIDE SEQUENCE [LARGE SCALE GENOMIC DNA]</scope>
    <source>
        <strain evidence="3">YU21-B</strain>
    </source>
</reference>
<feature type="signal peptide" evidence="1">
    <location>
        <begin position="1"/>
        <end position="25"/>
    </location>
</feature>
<evidence type="ECO:0008006" key="4">
    <source>
        <dbReference type="Google" id="ProtNLM"/>
    </source>
</evidence>
<name>A0A829YFQ3_9GAMM</name>
<protein>
    <recommendedName>
        <fullName evidence="4">META domain-containing protein</fullName>
    </recommendedName>
</protein>
<organism evidence="2 3">
    <name type="scientific">Steroidobacter agaridevorans</name>
    <dbReference type="NCBI Taxonomy" id="2695856"/>
    <lineage>
        <taxon>Bacteria</taxon>
        <taxon>Pseudomonadati</taxon>
        <taxon>Pseudomonadota</taxon>
        <taxon>Gammaproteobacteria</taxon>
        <taxon>Steroidobacterales</taxon>
        <taxon>Steroidobacteraceae</taxon>
        <taxon>Steroidobacter</taxon>
    </lineage>
</organism>
<evidence type="ECO:0000256" key="1">
    <source>
        <dbReference type="SAM" id="SignalP"/>
    </source>
</evidence>
<comment type="caution">
    <text evidence="2">The sequence shown here is derived from an EMBL/GenBank/DDBJ whole genome shotgun (WGS) entry which is preliminary data.</text>
</comment>
<keyword evidence="1" id="KW-0732">Signal</keyword>
<gene>
    <name evidence="2" type="ORF">GCM10011487_36680</name>
</gene>
<dbReference type="RefSeq" id="WP_161813282.1">
    <property type="nucleotide sequence ID" value="NZ_BLJN01000003.1"/>
</dbReference>
<keyword evidence="3" id="KW-1185">Reference proteome</keyword>
<feature type="chain" id="PRO_5032595239" description="META domain-containing protein" evidence="1">
    <location>
        <begin position="26"/>
        <end position="239"/>
    </location>
</feature>
<evidence type="ECO:0000313" key="3">
    <source>
        <dbReference type="Proteomes" id="UP000445000"/>
    </source>
</evidence>
<dbReference type="Proteomes" id="UP000445000">
    <property type="component" value="Unassembled WGS sequence"/>
</dbReference>